<comment type="caution">
    <text evidence="1">The sequence shown here is derived from an EMBL/GenBank/DDBJ whole genome shotgun (WGS) entry which is preliminary data.</text>
</comment>
<keyword evidence="2" id="KW-1185">Reference proteome</keyword>
<dbReference type="RefSeq" id="WP_344127995.1">
    <property type="nucleotide sequence ID" value="NZ_BAAALT010000039.1"/>
</dbReference>
<organism evidence="1 2">
    <name type="scientific">Luedemannella flava</name>
    <dbReference type="NCBI Taxonomy" id="349316"/>
    <lineage>
        <taxon>Bacteria</taxon>
        <taxon>Bacillati</taxon>
        <taxon>Actinomycetota</taxon>
        <taxon>Actinomycetes</taxon>
        <taxon>Micromonosporales</taxon>
        <taxon>Micromonosporaceae</taxon>
        <taxon>Luedemannella</taxon>
    </lineage>
</organism>
<dbReference type="Gene3D" id="2.60.40.3440">
    <property type="match status" value="1"/>
</dbReference>
<dbReference type="Pfam" id="PF17963">
    <property type="entry name" value="Big_9"/>
    <property type="match status" value="1"/>
</dbReference>
<gene>
    <name evidence="1" type="ORF">GCM10009682_16470</name>
</gene>
<reference evidence="2" key="1">
    <citation type="journal article" date="2019" name="Int. J. Syst. Evol. Microbiol.">
        <title>The Global Catalogue of Microorganisms (GCM) 10K type strain sequencing project: providing services to taxonomists for standard genome sequencing and annotation.</title>
        <authorList>
            <consortium name="The Broad Institute Genomics Platform"/>
            <consortium name="The Broad Institute Genome Sequencing Center for Infectious Disease"/>
            <person name="Wu L."/>
            <person name="Ma J."/>
        </authorList>
    </citation>
    <scope>NUCLEOTIDE SEQUENCE [LARGE SCALE GENOMIC DNA]</scope>
    <source>
        <strain evidence="2">JCM 13250</strain>
    </source>
</reference>
<dbReference type="EMBL" id="BAAALT010000039">
    <property type="protein sequence ID" value="GAA1795411.1"/>
    <property type="molecule type" value="Genomic_DNA"/>
</dbReference>
<evidence type="ECO:0000313" key="1">
    <source>
        <dbReference type="EMBL" id="GAA1795411.1"/>
    </source>
</evidence>
<dbReference type="Proteomes" id="UP001500218">
    <property type="component" value="Unassembled WGS sequence"/>
</dbReference>
<accession>A0ABP4XXD1</accession>
<name>A0ABP4XXD1_9ACTN</name>
<sequence length="138" mass="14313">MRHRWATTTIAAGSPVAALAVPNPGEADGPLVILGDLPRTEGTAVVRDGRVLFTPAAGFEGPVTFSYFVCAADLEPQACSAADVNVAVYYEPGRLLPTVSSESRQTLTGRPVTGNLVCSADEIACAEAPVRVQVTSGR</sequence>
<evidence type="ECO:0000313" key="2">
    <source>
        <dbReference type="Proteomes" id="UP001500218"/>
    </source>
</evidence>
<protein>
    <submittedName>
        <fullName evidence="1">Uncharacterized protein</fullName>
    </submittedName>
</protein>
<proteinExistence type="predicted"/>